<dbReference type="RefSeq" id="WP_115331347.1">
    <property type="nucleotide sequence ID" value="NZ_CAAAHP010000002.1"/>
</dbReference>
<dbReference type="PANTHER" id="PTHR43640:SF1">
    <property type="entry name" value="THIOREDOXIN-DEPENDENT PEROXIREDOXIN"/>
    <property type="match status" value="1"/>
</dbReference>
<dbReference type="Pfam" id="PF00578">
    <property type="entry name" value="AhpC-TSA"/>
    <property type="match status" value="1"/>
</dbReference>
<sequence>MAKTASKMVPLGSTASAFCLLDVISGNNVSLGQQEDIKCTVIMFICNHCPYVKHLNRGLVQLTNSYQDKVRFIAINSNDIDSYPDDSPEHMKLTALKEGYSFPYLFDETQEIAKAYQAACTPDFFVYDTNLKLVYRGQFDDSRPGNQIPVTGESLRQVIDCLLTDQPVTEIQKPSLGCNIKWKK</sequence>
<dbReference type="PANTHER" id="PTHR43640">
    <property type="entry name" value="OS07G0260300 PROTEIN"/>
    <property type="match status" value="1"/>
</dbReference>
<organism evidence="2 3">
    <name type="scientific">Legionella busanensis</name>
    <dbReference type="NCBI Taxonomy" id="190655"/>
    <lineage>
        <taxon>Bacteria</taxon>
        <taxon>Pseudomonadati</taxon>
        <taxon>Pseudomonadota</taxon>
        <taxon>Gammaproteobacteria</taxon>
        <taxon>Legionellales</taxon>
        <taxon>Legionellaceae</taxon>
        <taxon>Legionella</taxon>
    </lineage>
</organism>
<dbReference type="InterPro" id="IPR000866">
    <property type="entry name" value="AhpC/TSA"/>
</dbReference>
<dbReference type="EMBL" id="UGOD01000001">
    <property type="protein sequence ID" value="STX51731.1"/>
    <property type="molecule type" value="Genomic_DNA"/>
</dbReference>
<keyword evidence="2" id="KW-0413">Isomerase</keyword>
<dbReference type="PROSITE" id="PS51352">
    <property type="entry name" value="THIOREDOXIN_2"/>
    <property type="match status" value="1"/>
</dbReference>
<dbReference type="Proteomes" id="UP000254794">
    <property type="component" value="Unassembled WGS sequence"/>
</dbReference>
<dbReference type="OrthoDB" id="9809746at2"/>
<dbReference type="InterPro" id="IPR036249">
    <property type="entry name" value="Thioredoxin-like_sf"/>
</dbReference>
<dbReference type="GO" id="GO:0016491">
    <property type="term" value="F:oxidoreductase activity"/>
    <property type="evidence" value="ECO:0007669"/>
    <property type="project" value="InterPro"/>
</dbReference>
<name>A0A378JLW1_9GAMM</name>
<dbReference type="InterPro" id="IPR047262">
    <property type="entry name" value="PRX-like1"/>
</dbReference>
<dbReference type="GO" id="GO:0016853">
    <property type="term" value="F:isomerase activity"/>
    <property type="evidence" value="ECO:0007669"/>
    <property type="project" value="UniProtKB-KW"/>
</dbReference>
<proteinExistence type="predicted"/>
<keyword evidence="3" id="KW-1185">Reference proteome</keyword>
<reference evidence="2 3" key="1">
    <citation type="submission" date="2018-06" db="EMBL/GenBank/DDBJ databases">
        <authorList>
            <consortium name="Pathogen Informatics"/>
            <person name="Doyle S."/>
        </authorList>
    </citation>
    <scope>NUCLEOTIDE SEQUENCE [LARGE SCALE GENOMIC DNA]</scope>
    <source>
        <strain evidence="2 3">NCTC13316</strain>
    </source>
</reference>
<dbReference type="GO" id="GO:0016209">
    <property type="term" value="F:antioxidant activity"/>
    <property type="evidence" value="ECO:0007669"/>
    <property type="project" value="InterPro"/>
</dbReference>
<evidence type="ECO:0000313" key="3">
    <source>
        <dbReference type="Proteomes" id="UP000254794"/>
    </source>
</evidence>
<gene>
    <name evidence="2" type="ORF">NCTC13316_01827</name>
</gene>
<feature type="domain" description="Thioredoxin" evidence="1">
    <location>
        <begin position="9"/>
        <end position="164"/>
    </location>
</feature>
<dbReference type="CDD" id="cd02969">
    <property type="entry name" value="PRX_like1"/>
    <property type="match status" value="1"/>
</dbReference>
<evidence type="ECO:0000313" key="2">
    <source>
        <dbReference type="EMBL" id="STX51731.1"/>
    </source>
</evidence>
<evidence type="ECO:0000259" key="1">
    <source>
        <dbReference type="PROSITE" id="PS51352"/>
    </source>
</evidence>
<protein>
    <submittedName>
        <fullName evidence="2">Putative thiol-disulfide isomerase and thioredoxins family</fullName>
    </submittedName>
</protein>
<dbReference type="SUPFAM" id="SSF52833">
    <property type="entry name" value="Thioredoxin-like"/>
    <property type="match status" value="1"/>
</dbReference>
<dbReference type="Gene3D" id="3.40.30.10">
    <property type="entry name" value="Glutaredoxin"/>
    <property type="match status" value="1"/>
</dbReference>
<dbReference type="InterPro" id="IPR013766">
    <property type="entry name" value="Thioredoxin_domain"/>
</dbReference>
<dbReference type="AlphaFoldDB" id="A0A378JLW1"/>
<accession>A0A378JLW1</accession>